<organism evidence="1 2">
    <name type="scientific">Oldenlandia corymbosa var. corymbosa</name>
    <dbReference type="NCBI Taxonomy" id="529605"/>
    <lineage>
        <taxon>Eukaryota</taxon>
        <taxon>Viridiplantae</taxon>
        <taxon>Streptophyta</taxon>
        <taxon>Embryophyta</taxon>
        <taxon>Tracheophyta</taxon>
        <taxon>Spermatophyta</taxon>
        <taxon>Magnoliopsida</taxon>
        <taxon>eudicotyledons</taxon>
        <taxon>Gunneridae</taxon>
        <taxon>Pentapetalae</taxon>
        <taxon>asterids</taxon>
        <taxon>lamiids</taxon>
        <taxon>Gentianales</taxon>
        <taxon>Rubiaceae</taxon>
        <taxon>Rubioideae</taxon>
        <taxon>Spermacoceae</taxon>
        <taxon>Hedyotis-Oldenlandia complex</taxon>
        <taxon>Oldenlandia</taxon>
    </lineage>
</organism>
<dbReference type="PANTHER" id="PTHR36783:SF2">
    <property type="entry name" value="THYLAKOID LUMENAL 17.9 KDA PROTEIN, CHLOROPLASTIC"/>
    <property type="match status" value="1"/>
</dbReference>
<accession>A0AAV1DZE9</accession>
<sequence>MANMTTKFWGQLLLPSYPIFPKNSLSVISSSGSAADSNQLTIESHHQNNTDKPSLLLSNVLSVAIALTLSTSQSPLPALAIPSVSGSQTSKPPLLSPTTPFSQAKNLPTGLENGKIRPCPSINPGCVSTNPNSASFAFPWTIPETSVEDAIQQLQDAITKTQKNVTIQSVEDTSNGKYLQAEVDGGFGRDVLEFLVKGDTVTYRAMATKVVYIYPFTTAFGNSKGQEERMNQIVEHLGWYSPSLDLSEDSLEN</sequence>
<proteinExistence type="predicted"/>
<dbReference type="EMBL" id="OX459124">
    <property type="protein sequence ID" value="CAI9113280.1"/>
    <property type="molecule type" value="Genomic_DNA"/>
</dbReference>
<name>A0AAV1DZE9_OLDCO</name>
<evidence type="ECO:0000313" key="2">
    <source>
        <dbReference type="Proteomes" id="UP001161247"/>
    </source>
</evidence>
<dbReference type="InterPro" id="IPR037734">
    <property type="entry name" value="Thylakoid_lumenal_17.9"/>
</dbReference>
<protein>
    <submittedName>
        <fullName evidence="1">OLC1v1013853C1</fullName>
    </submittedName>
</protein>
<reference evidence="1" key="1">
    <citation type="submission" date="2023-03" db="EMBL/GenBank/DDBJ databases">
        <authorList>
            <person name="Julca I."/>
        </authorList>
    </citation>
    <scope>NUCLEOTIDE SEQUENCE</scope>
</reference>
<dbReference type="PANTHER" id="PTHR36783">
    <property type="entry name" value="THYLAKOID LUMENAL 17.9 KDA PROTEIN, CHLOROPLASTIC"/>
    <property type="match status" value="1"/>
</dbReference>
<dbReference type="AlphaFoldDB" id="A0AAV1DZE9"/>
<evidence type="ECO:0000313" key="1">
    <source>
        <dbReference type="EMBL" id="CAI9113280.1"/>
    </source>
</evidence>
<dbReference type="GO" id="GO:0009543">
    <property type="term" value="C:chloroplast thylakoid lumen"/>
    <property type="evidence" value="ECO:0007669"/>
    <property type="project" value="TreeGrafter"/>
</dbReference>
<keyword evidence="2" id="KW-1185">Reference proteome</keyword>
<dbReference type="Proteomes" id="UP001161247">
    <property type="component" value="Chromosome 7"/>
</dbReference>
<gene>
    <name evidence="1" type="ORF">OLC1_LOCUS20323</name>
</gene>